<organism evidence="2 3">
    <name type="scientific">Symbiobacterium terraclitae</name>
    <dbReference type="NCBI Taxonomy" id="557451"/>
    <lineage>
        <taxon>Bacteria</taxon>
        <taxon>Bacillati</taxon>
        <taxon>Bacillota</taxon>
        <taxon>Clostridia</taxon>
        <taxon>Eubacteriales</taxon>
        <taxon>Symbiobacteriaceae</taxon>
        <taxon>Symbiobacterium</taxon>
    </lineage>
</organism>
<accession>A0ABS4JVJ8</accession>
<sequence>MMRTDRAALLAQRRVTEGDVIVVRPAPPRRAAAAAPVTEAGRVPDAGQGRETGPGWEGRQETPEAAEHNVYEFGTWRLVPADGLSGR</sequence>
<reference evidence="2 3" key="1">
    <citation type="submission" date="2021-03" db="EMBL/GenBank/DDBJ databases">
        <title>Genomic Encyclopedia of Type Strains, Phase IV (KMG-IV): sequencing the most valuable type-strain genomes for metagenomic binning, comparative biology and taxonomic classification.</title>
        <authorList>
            <person name="Goeker M."/>
        </authorList>
    </citation>
    <scope>NUCLEOTIDE SEQUENCE [LARGE SCALE GENOMIC DNA]</scope>
    <source>
        <strain evidence="2 3">DSM 27138</strain>
    </source>
</reference>
<dbReference type="RefSeq" id="WP_209467642.1">
    <property type="nucleotide sequence ID" value="NZ_JAGGLG010000030.1"/>
</dbReference>
<feature type="compositionally biased region" description="Basic and acidic residues" evidence="1">
    <location>
        <begin position="58"/>
        <end position="68"/>
    </location>
</feature>
<keyword evidence="3" id="KW-1185">Reference proteome</keyword>
<feature type="region of interest" description="Disordered" evidence="1">
    <location>
        <begin position="29"/>
        <end position="68"/>
    </location>
</feature>
<protein>
    <submittedName>
        <fullName evidence="2">Uncharacterized protein</fullName>
    </submittedName>
</protein>
<name>A0ABS4JVJ8_9FIRM</name>
<evidence type="ECO:0000256" key="1">
    <source>
        <dbReference type="SAM" id="MobiDB-lite"/>
    </source>
</evidence>
<evidence type="ECO:0000313" key="3">
    <source>
        <dbReference type="Proteomes" id="UP001519289"/>
    </source>
</evidence>
<evidence type="ECO:0000313" key="2">
    <source>
        <dbReference type="EMBL" id="MBP2019535.1"/>
    </source>
</evidence>
<proteinExistence type="predicted"/>
<gene>
    <name evidence="2" type="ORF">J2Z79_002977</name>
</gene>
<dbReference type="Proteomes" id="UP001519289">
    <property type="component" value="Unassembled WGS sequence"/>
</dbReference>
<comment type="caution">
    <text evidence="2">The sequence shown here is derived from an EMBL/GenBank/DDBJ whole genome shotgun (WGS) entry which is preliminary data.</text>
</comment>
<dbReference type="EMBL" id="JAGGLG010000030">
    <property type="protein sequence ID" value="MBP2019535.1"/>
    <property type="molecule type" value="Genomic_DNA"/>
</dbReference>